<gene>
    <name evidence="2" type="ORF">PENSUB_6862</name>
</gene>
<feature type="region of interest" description="Disordered" evidence="1">
    <location>
        <begin position="1"/>
        <end position="86"/>
    </location>
</feature>
<evidence type="ECO:0000256" key="1">
    <source>
        <dbReference type="SAM" id="MobiDB-lite"/>
    </source>
</evidence>
<sequence>MTLDTGMSRSVPFGSGLDGNSELQTAAGRRGGGGTRGRKRKVDAVTDDGGDAAKATKTAKNAQTAKTTGGDGGAGSNATTSSAPFDSSAAQVANAKTLLTGLDSRNNPLKSAFTSVAEKALLAVAPVRDVDWRDSAKPLNTSSQRRAAYVQQNGLQAPSGSSCAGCGLQKGPFKSCCVFVVGGDLAFRGACGNCSFNSGGTNCSLRFSSIPDWIRPELAAQNPDHPALKDPSILTPVKRRAGRVSETPALCTTTSAPTGATGSVQAAPHAVAVAPSTPPTVLKSTAAPVAPRSAAAPVAPKPKGTDAAKAAAAGAWKNAWLTSPLGDPAVQDPNDSSVALAAFNALPEMVARLHSDRNILGKYLVSKGVIKPEDVPMNKKEEKKEEEKKNPFLDFV</sequence>
<proteinExistence type="predicted"/>
<dbReference type="AlphaFoldDB" id="A0A1Q5TT08"/>
<feature type="region of interest" description="Disordered" evidence="1">
    <location>
        <begin position="375"/>
        <end position="396"/>
    </location>
</feature>
<accession>A0A1Q5TT08</accession>
<organism evidence="2 3">
    <name type="scientific">Penicillium subrubescens</name>
    <dbReference type="NCBI Taxonomy" id="1316194"/>
    <lineage>
        <taxon>Eukaryota</taxon>
        <taxon>Fungi</taxon>
        <taxon>Dikarya</taxon>
        <taxon>Ascomycota</taxon>
        <taxon>Pezizomycotina</taxon>
        <taxon>Eurotiomycetes</taxon>
        <taxon>Eurotiomycetidae</taxon>
        <taxon>Eurotiales</taxon>
        <taxon>Aspergillaceae</taxon>
        <taxon>Penicillium</taxon>
    </lineage>
</organism>
<name>A0A1Q5TT08_9EURO</name>
<protein>
    <submittedName>
        <fullName evidence="2">Uncharacterized protein</fullName>
    </submittedName>
</protein>
<reference evidence="2 3" key="1">
    <citation type="submission" date="2016-10" db="EMBL/GenBank/DDBJ databases">
        <title>Genome sequence of the ascomycete fungus Penicillium subrubescens.</title>
        <authorList>
            <person name="De Vries R.P."/>
            <person name="Peng M."/>
            <person name="Dilokpimol A."/>
            <person name="Hilden K."/>
            <person name="Makela M.R."/>
            <person name="Grigoriev I."/>
            <person name="Riley R."/>
            <person name="Granchi Z."/>
        </authorList>
    </citation>
    <scope>NUCLEOTIDE SEQUENCE [LARGE SCALE GENOMIC DNA]</scope>
    <source>
        <strain evidence="2 3">CBS 132785</strain>
    </source>
</reference>
<keyword evidence="3" id="KW-1185">Reference proteome</keyword>
<dbReference type="Proteomes" id="UP000186955">
    <property type="component" value="Unassembled WGS sequence"/>
</dbReference>
<dbReference type="InterPro" id="IPR022190">
    <property type="entry name" value="DUF3716"/>
</dbReference>
<dbReference type="EMBL" id="MNBE01000618">
    <property type="protein sequence ID" value="OKP03359.1"/>
    <property type="molecule type" value="Genomic_DNA"/>
</dbReference>
<dbReference type="Pfam" id="PF12511">
    <property type="entry name" value="DUF3716"/>
    <property type="match status" value="1"/>
</dbReference>
<evidence type="ECO:0000313" key="3">
    <source>
        <dbReference type="Proteomes" id="UP000186955"/>
    </source>
</evidence>
<evidence type="ECO:0000313" key="2">
    <source>
        <dbReference type="EMBL" id="OKP03359.1"/>
    </source>
</evidence>
<comment type="caution">
    <text evidence="2">The sequence shown here is derived from an EMBL/GenBank/DDBJ whole genome shotgun (WGS) entry which is preliminary data.</text>
</comment>
<feature type="compositionally biased region" description="Low complexity" evidence="1">
    <location>
        <begin position="52"/>
        <end position="68"/>
    </location>
</feature>